<gene>
    <name evidence="2" type="ORF">EYF70_06935</name>
    <name evidence="1" type="ORF">GCM10007387_12510</name>
</gene>
<sequence length="164" mass="17739">MKQPYHEGSWFAVPLINGGYAAGLVARMSPQGKIMLAYLFGPKRATMPTLADVQGLKAGDAVKAIRTGDMALANGRWPVLGEAGHFERNDWPVPVFIRRSDALKRAWQATYADDPAKPEREVSVPYETAGLESDSLYGYGSTELLLTKLLEQDQDSAGTGPGQG</sequence>
<evidence type="ECO:0000313" key="3">
    <source>
        <dbReference type="Proteomes" id="UP000292307"/>
    </source>
</evidence>
<organism evidence="1 4">
    <name type="scientific">Pseudoduganella albidiflava</name>
    <dbReference type="NCBI Taxonomy" id="321983"/>
    <lineage>
        <taxon>Bacteria</taxon>
        <taxon>Pseudomonadati</taxon>
        <taxon>Pseudomonadota</taxon>
        <taxon>Betaproteobacteria</taxon>
        <taxon>Burkholderiales</taxon>
        <taxon>Oxalobacteraceae</taxon>
        <taxon>Telluria group</taxon>
        <taxon>Pseudoduganella</taxon>
    </lineage>
</organism>
<dbReference type="EMBL" id="CP036401">
    <property type="protein sequence ID" value="QBI00625.1"/>
    <property type="molecule type" value="Genomic_DNA"/>
</dbReference>
<dbReference type="InterPro" id="IPR029278">
    <property type="entry name" value="Imm26"/>
</dbReference>
<evidence type="ECO:0000313" key="4">
    <source>
        <dbReference type="Proteomes" id="UP000628442"/>
    </source>
</evidence>
<protein>
    <recommendedName>
        <fullName evidence="5">Immunity protein 26 of polymorphic toxin system</fullName>
    </recommendedName>
</protein>
<dbReference type="Pfam" id="PF15428">
    <property type="entry name" value="Imm26"/>
    <property type="match status" value="1"/>
</dbReference>
<dbReference type="RefSeq" id="WP_131144757.1">
    <property type="nucleotide sequence ID" value="NZ_BMWV01000002.1"/>
</dbReference>
<accession>A0A411WV31</accession>
<dbReference type="OrthoDB" id="8780040at2"/>
<reference evidence="1" key="3">
    <citation type="submission" date="2022-12" db="EMBL/GenBank/DDBJ databases">
        <authorList>
            <person name="Sun Q."/>
            <person name="Kim S."/>
        </authorList>
    </citation>
    <scope>NUCLEOTIDE SEQUENCE</scope>
    <source>
        <strain evidence="1">KCTC 12343</strain>
    </source>
</reference>
<dbReference type="AlphaFoldDB" id="A0A411WV31"/>
<keyword evidence="3" id="KW-1185">Reference proteome</keyword>
<reference evidence="2 3" key="2">
    <citation type="submission" date="2019-02" db="EMBL/GenBank/DDBJ databases">
        <title>Draft Genome Sequences of Six Type Strains of the Genus Massilia.</title>
        <authorList>
            <person name="Miess H."/>
            <person name="Frediansyhah A."/>
            <person name="Gross H."/>
        </authorList>
    </citation>
    <scope>NUCLEOTIDE SEQUENCE [LARGE SCALE GENOMIC DNA]</scope>
    <source>
        <strain evidence="2 3">DSM 17472</strain>
    </source>
</reference>
<evidence type="ECO:0000313" key="1">
    <source>
        <dbReference type="EMBL" id="GGY31895.1"/>
    </source>
</evidence>
<dbReference type="Proteomes" id="UP000628442">
    <property type="component" value="Unassembled WGS sequence"/>
</dbReference>
<evidence type="ECO:0008006" key="5">
    <source>
        <dbReference type="Google" id="ProtNLM"/>
    </source>
</evidence>
<dbReference type="Proteomes" id="UP000292307">
    <property type="component" value="Chromosome"/>
</dbReference>
<proteinExistence type="predicted"/>
<evidence type="ECO:0000313" key="2">
    <source>
        <dbReference type="EMBL" id="QBI00625.1"/>
    </source>
</evidence>
<name>A0A411WV31_9BURK</name>
<dbReference type="EMBL" id="BMWV01000002">
    <property type="protein sequence ID" value="GGY31895.1"/>
    <property type="molecule type" value="Genomic_DNA"/>
</dbReference>
<reference evidence="1" key="1">
    <citation type="journal article" date="2014" name="Int. J. Syst. Evol. Microbiol.">
        <title>Complete genome sequence of Corynebacterium casei LMG S-19264T (=DSM 44701T), isolated from a smear-ripened cheese.</title>
        <authorList>
            <consortium name="US DOE Joint Genome Institute (JGI-PGF)"/>
            <person name="Walter F."/>
            <person name="Albersmeier A."/>
            <person name="Kalinowski J."/>
            <person name="Ruckert C."/>
        </authorList>
    </citation>
    <scope>NUCLEOTIDE SEQUENCE</scope>
    <source>
        <strain evidence="1">KCTC 12343</strain>
    </source>
</reference>